<dbReference type="PANTHER" id="PTHR42648">
    <property type="entry name" value="TRANSPOSASE, PUTATIVE-RELATED"/>
    <property type="match status" value="1"/>
</dbReference>
<evidence type="ECO:0000256" key="10">
    <source>
        <dbReference type="ARBA" id="ARBA00023172"/>
    </source>
</evidence>
<dbReference type="Proteomes" id="UP000765509">
    <property type="component" value="Unassembled WGS sequence"/>
</dbReference>
<keyword evidence="7" id="KW-0229">DNA integration</keyword>
<organism evidence="14 15">
    <name type="scientific">Austropuccinia psidii MF-1</name>
    <dbReference type="NCBI Taxonomy" id="1389203"/>
    <lineage>
        <taxon>Eukaryota</taxon>
        <taxon>Fungi</taxon>
        <taxon>Dikarya</taxon>
        <taxon>Basidiomycota</taxon>
        <taxon>Pucciniomycotina</taxon>
        <taxon>Pucciniomycetes</taxon>
        <taxon>Pucciniales</taxon>
        <taxon>Sphaerophragmiaceae</taxon>
        <taxon>Austropuccinia</taxon>
    </lineage>
</organism>
<evidence type="ECO:0000256" key="5">
    <source>
        <dbReference type="ARBA" id="ARBA00022801"/>
    </source>
</evidence>
<evidence type="ECO:0000256" key="1">
    <source>
        <dbReference type="ARBA" id="ARBA00022695"/>
    </source>
</evidence>
<dbReference type="Pfam" id="PF25597">
    <property type="entry name" value="SH3_retrovirus"/>
    <property type="match status" value="1"/>
</dbReference>
<dbReference type="Gene3D" id="3.30.420.10">
    <property type="entry name" value="Ribonuclease H-like superfamily/Ribonuclease H"/>
    <property type="match status" value="2"/>
</dbReference>
<dbReference type="Pfam" id="PF07727">
    <property type="entry name" value="RVT_2"/>
    <property type="match status" value="1"/>
</dbReference>
<evidence type="ECO:0000313" key="14">
    <source>
        <dbReference type="EMBL" id="MBW0563847.1"/>
    </source>
</evidence>
<dbReference type="InterPro" id="IPR039537">
    <property type="entry name" value="Retrotran_Ty1/copia-like"/>
</dbReference>
<evidence type="ECO:0000256" key="7">
    <source>
        <dbReference type="ARBA" id="ARBA00022908"/>
    </source>
</evidence>
<dbReference type="GO" id="GO:0016787">
    <property type="term" value="F:hydrolase activity"/>
    <property type="evidence" value="ECO:0007669"/>
    <property type="project" value="UniProtKB-KW"/>
</dbReference>
<dbReference type="AlphaFoldDB" id="A0A9Q3JK04"/>
<evidence type="ECO:0008006" key="16">
    <source>
        <dbReference type="Google" id="ProtNLM"/>
    </source>
</evidence>
<dbReference type="GO" id="GO:0046872">
    <property type="term" value="F:metal ion binding"/>
    <property type="evidence" value="ECO:0007669"/>
    <property type="project" value="UniProtKB-KW"/>
</dbReference>
<keyword evidence="11" id="KW-0511">Multifunctional enzyme</keyword>
<comment type="caution">
    <text evidence="14">The sequence shown here is derived from an EMBL/GenBank/DDBJ whole genome shotgun (WGS) entry which is preliminary data.</text>
</comment>
<keyword evidence="3" id="KW-0479">Metal-binding</keyword>
<evidence type="ECO:0000256" key="4">
    <source>
        <dbReference type="ARBA" id="ARBA00022759"/>
    </source>
</evidence>
<feature type="domain" description="Retroviral polymerase SH3-like" evidence="13">
    <location>
        <begin position="148"/>
        <end position="205"/>
    </location>
</feature>
<dbReference type="OrthoDB" id="3251181at2759"/>
<keyword evidence="4" id="KW-0255">Endonuclease</keyword>
<accession>A0A9Q3JK04</accession>
<keyword evidence="9" id="KW-0808">Transferase</keyword>
<keyword evidence="15" id="KW-1185">Reference proteome</keyword>
<gene>
    <name evidence="14" type="ORF">O181_103562</name>
</gene>
<keyword evidence="1" id="KW-0548">Nucleotidyltransferase</keyword>
<dbReference type="EMBL" id="AVOT02074859">
    <property type="protein sequence ID" value="MBW0563847.1"/>
    <property type="molecule type" value="Genomic_DNA"/>
</dbReference>
<keyword evidence="2" id="KW-0540">Nuclease</keyword>
<dbReference type="SUPFAM" id="SSF53098">
    <property type="entry name" value="Ribonuclease H-like"/>
    <property type="match status" value="1"/>
</dbReference>
<protein>
    <recommendedName>
        <fullName evidence="16">Integrase catalytic domain-containing protein</fullName>
    </recommendedName>
</protein>
<keyword evidence="5" id="KW-0378">Hydrolase</keyword>
<proteinExistence type="predicted"/>
<dbReference type="PANTHER" id="PTHR42648:SF11">
    <property type="entry name" value="TRANSPOSON TY4-P GAG-POL POLYPROTEIN"/>
    <property type="match status" value="1"/>
</dbReference>
<evidence type="ECO:0000256" key="2">
    <source>
        <dbReference type="ARBA" id="ARBA00022722"/>
    </source>
</evidence>
<dbReference type="GO" id="GO:0003676">
    <property type="term" value="F:nucleic acid binding"/>
    <property type="evidence" value="ECO:0007669"/>
    <property type="project" value="InterPro"/>
</dbReference>
<dbReference type="InterPro" id="IPR036397">
    <property type="entry name" value="RNaseH_sf"/>
</dbReference>
<dbReference type="GO" id="GO:0015074">
    <property type="term" value="P:DNA integration"/>
    <property type="evidence" value="ECO:0007669"/>
    <property type="project" value="UniProtKB-KW"/>
</dbReference>
<keyword evidence="6" id="KW-0460">Magnesium</keyword>
<evidence type="ECO:0000259" key="13">
    <source>
        <dbReference type="Pfam" id="PF25597"/>
    </source>
</evidence>
<dbReference type="InterPro" id="IPR057670">
    <property type="entry name" value="SH3_retrovirus"/>
</dbReference>
<sequence>MPASRQVVCAPGDVIDVDLMGPFPLSLDKFSYAMIILDHFSSLVAFIPLKVKSDAAKHLKDWLVQVANIAHTTVKRIRTNNGGEFTTLAEAARSMMIRANLPPTFWTYALRHAAWVFNRALHASGDTTPYEAVIKRKPSLSLLRVFGCKAFIHNMTQKKDLTAKATEVIHPGVAQDMQGWVFFDQVTEKLIRSASVNFREDTFTQINKNGAIQLKTIKLKNLFDNRLICEMKEQDECLHLLNMSSMYCNGTLLNYHEAKSMPQAAEWMKACEEELRNLKNMGVWEEVEGDKTTQTLGTRWVFTLKSDSDGRPIRHKACLVVQGHQQIRGVNFEETFAPTPTFATLRSILTIARKNSWKINTFDVTSAYLHSKVDEVIFVRPPPGVIIGENKVLRLKKALYGLKQAGRCWWLHLKNVLQEIGFKENDNDQSTYVYKIGEEYAMLLSACDSKPEHKHDSQNTINQWYSQNTTKTWS</sequence>
<reference evidence="14" key="1">
    <citation type="submission" date="2021-03" db="EMBL/GenBank/DDBJ databases">
        <title>Draft genome sequence of rust myrtle Austropuccinia psidii MF-1, a brazilian biotype.</title>
        <authorList>
            <person name="Quecine M.C."/>
            <person name="Pachon D.M.R."/>
            <person name="Bonatelli M.L."/>
            <person name="Correr F.H."/>
            <person name="Franceschini L.M."/>
            <person name="Leite T.F."/>
            <person name="Margarido G.R.A."/>
            <person name="Almeida C.A."/>
            <person name="Ferrarezi J.A."/>
            <person name="Labate C.A."/>
        </authorList>
    </citation>
    <scope>NUCLEOTIDE SEQUENCE</scope>
    <source>
        <strain evidence="14">MF-1</strain>
    </source>
</reference>
<evidence type="ECO:0000256" key="9">
    <source>
        <dbReference type="ARBA" id="ARBA00022932"/>
    </source>
</evidence>
<name>A0A9Q3JK04_9BASI</name>
<evidence type="ECO:0000256" key="11">
    <source>
        <dbReference type="ARBA" id="ARBA00023268"/>
    </source>
</evidence>
<evidence type="ECO:0000313" key="15">
    <source>
        <dbReference type="Proteomes" id="UP000765509"/>
    </source>
</evidence>
<dbReference type="InterPro" id="IPR012337">
    <property type="entry name" value="RNaseH-like_sf"/>
</dbReference>
<dbReference type="GO" id="GO:0006310">
    <property type="term" value="P:DNA recombination"/>
    <property type="evidence" value="ECO:0007669"/>
    <property type="project" value="UniProtKB-KW"/>
</dbReference>
<evidence type="ECO:0000256" key="8">
    <source>
        <dbReference type="ARBA" id="ARBA00022918"/>
    </source>
</evidence>
<dbReference type="GO" id="GO:0004519">
    <property type="term" value="F:endonuclease activity"/>
    <property type="evidence" value="ECO:0007669"/>
    <property type="project" value="UniProtKB-KW"/>
</dbReference>
<keyword evidence="9" id="KW-0239">DNA-directed DNA polymerase</keyword>
<dbReference type="InterPro" id="IPR013103">
    <property type="entry name" value="RVT_2"/>
</dbReference>
<evidence type="ECO:0000256" key="6">
    <source>
        <dbReference type="ARBA" id="ARBA00022842"/>
    </source>
</evidence>
<dbReference type="GO" id="GO:0003887">
    <property type="term" value="F:DNA-directed DNA polymerase activity"/>
    <property type="evidence" value="ECO:0007669"/>
    <property type="project" value="UniProtKB-KW"/>
</dbReference>
<feature type="domain" description="Reverse transcriptase Ty1/copia-type" evidence="12">
    <location>
        <begin position="283"/>
        <end position="440"/>
    </location>
</feature>
<evidence type="ECO:0000256" key="3">
    <source>
        <dbReference type="ARBA" id="ARBA00022723"/>
    </source>
</evidence>
<keyword evidence="10" id="KW-0233">DNA recombination</keyword>
<evidence type="ECO:0000259" key="12">
    <source>
        <dbReference type="Pfam" id="PF07727"/>
    </source>
</evidence>
<keyword evidence="8" id="KW-0695">RNA-directed DNA polymerase</keyword>
<dbReference type="GO" id="GO:0003964">
    <property type="term" value="F:RNA-directed DNA polymerase activity"/>
    <property type="evidence" value="ECO:0007669"/>
    <property type="project" value="UniProtKB-KW"/>
</dbReference>